<reference evidence="1 2" key="1">
    <citation type="submission" date="2021-06" db="EMBL/GenBank/DDBJ databases">
        <title>Caerostris darwini draft genome.</title>
        <authorList>
            <person name="Kono N."/>
            <person name="Arakawa K."/>
        </authorList>
    </citation>
    <scope>NUCLEOTIDE SEQUENCE [LARGE SCALE GENOMIC DNA]</scope>
</reference>
<keyword evidence="2" id="KW-1185">Reference proteome</keyword>
<dbReference type="EMBL" id="BPLQ01007605">
    <property type="protein sequence ID" value="GIY31115.1"/>
    <property type="molecule type" value="Genomic_DNA"/>
</dbReference>
<gene>
    <name evidence="1" type="ORF">CDAR_413141</name>
</gene>
<evidence type="ECO:0000313" key="2">
    <source>
        <dbReference type="Proteomes" id="UP001054837"/>
    </source>
</evidence>
<organism evidence="1 2">
    <name type="scientific">Caerostris darwini</name>
    <dbReference type="NCBI Taxonomy" id="1538125"/>
    <lineage>
        <taxon>Eukaryota</taxon>
        <taxon>Metazoa</taxon>
        <taxon>Ecdysozoa</taxon>
        <taxon>Arthropoda</taxon>
        <taxon>Chelicerata</taxon>
        <taxon>Arachnida</taxon>
        <taxon>Araneae</taxon>
        <taxon>Araneomorphae</taxon>
        <taxon>Entelegynae</taxon>
        <taxon>Araneoidea</taxon>
        <taxon>Araneidae</taxon>
        <taxon>Caerostris</taxon>
    </lineage>
</organism>
<name>A0AAV4SF71_9ARAC</name>
<accession>A0AAV4SF71</accession>
<proteinExistence type="predicted"/>
<protein>
    <submittedName>
        <fullName evidence="1">Uncharacterized protein</fullName>
    </submittedName>
</protein>
<dbReference type="Proteomes" id="UP001054837">
    <property type="component" value="Unassembled WGS sequence"/>
</dbReference>
<comment type="caution">
    <text evidence="1">The sequence shown here is derived from an EMBL/GenBank/DDBJ whole genome shotgun (WGS) entry which is preliminary data.</text>
</comment>
<evidence type="ECO:0000313" key="1">
    <source>
        <dbReference type="EMBL" id="GIY31115.1"/>
    </source>
</evidence>
<dbReference type="AlphaFoldDB" id="A0AAV4SF71"/>
<sequence length="122" mass="12946">MSIFAGVSSMMEIDMPVDCSSPEGVPSLGAEANVSTNVPKKVSPKDMCRQLVTATKEMKILDDIMYAAPTTKNYAPQHPQFVDVANVSPPKCNDGPLLGRSPFLIGQVSSARGLSPLLHVSS</sequence>